<evidence type="ECO:0000313" key="2">
    <source>
        <dbReference type="Proteomes" id="UP000789405"/>
    </source>
</evidence>
<dbReference type="Proteomes" id="UP000789405">
    <property type="component" value="Unassembled WGS sequence"/>
</dbReference>
<evidence type="ECO:0000313" key="1">
    <source>
        <dbReference type="EMBL" id="CAG8506839.1"/>
    </source>
</evidence>
<dbReference type="OrthoDB" id="2370036at2759"/>
<protein>
    <submittedName>
        <fullName evidence="1">6973_t:CDS:1</fullName>
    </submittedName>
</protein>
<reference evidence="1" key="1">
    <citation type="submission" date="2021-06" db="EMBL/GenBank/DDBJ databases">
        <authorList>
            <person name="Kallberg Y."/>
            <person name="Tangrot J."/>
            <person name="Rosling A."/>
        </authorList>
    </citation>
    <scope>NUCLEOTIDE SEQUENCE</scope>
    <source>
        <strain evidence="1">MA453B</strain>
    </source>
</reference>
<name>A0A9N8ZU59_9GLOM</name>
<organism evidence="1 2">
    <name type="scientific">Dentiscutata erythropus</name>
    <dbReference type="NCBI Taxonomy" id="1348616"/>
    <lineage>
        <taxon>Eukaryota</taxon>
        <taxon>Fungi</taxon>
        <taxon>Fungi incertae sedis</taxon>
        <taxon>Mucoromycota</taxon>
        <taxon>Glomeromycotina</taxon>
        <taxon>Glomeromycetes</taxon>
        <taxon>Diversisporales</taxon>
        <taxon>Gigasporaceae</taxon>
        <taxon>Dentiscutata</taxon>
    </lineage>
</organism>
<gene>
    <name evidence="1" type="ORF">DERYTH_LOCUS3182</name>
</gene>
<keyword evidence="2" id="KW-1185">Reference proteome</keyword>
<dbReference type="AlphaFoldDB" id="A0A9N8ZU59"/>
<comment type="caution">
    <text evidence="1">The sequence shown here is derived from an EMBL/GenBank/DDBJ whole genome shotgun (WGS) entry which is preliminary data.</text>
</comment>
<dbReference type="EMBL" id="CAJVPY010001094">
    <property type="protein sequence ID" value="CAG8506839.1"/>
    <property type="molecule type" value="Genomic_DNA"/>
</dbReference>
<accession>A0A9N8ZU59</accession>
<proteinExistence type="predicted"/>
<feature type="non-terminal residue" evidence="1">
    <location>
        <position position="327"/>
    </location>
</feature>
<sequence>FSYKEFLNDVNNDDLMETFQTHLPFFLSNNDDLIETFQTHLPFLFSNINNDNLVETSQTHLQLFSNKAKTVEYDDTFKEQVYSQNLNIESPQGSIDIEFSQSMNIESQEIMDKGPQESMNVGPQENMNIGLQENTNVGPQECIGVELQRTIDIESLQENIQPNLYKTVEIVTQLKQVDSNNTIKVRYVYGFGKMKAALNLALKIGCEDELLDMIIGFIDRKKSNASIVNDENYEDLHISDPLVLKRHGRQLSKCIKSSTENNKSQHISTRNSAINPVDPNLHIHKEVDKSTTLRALFNTLNSNYTEIDNNISTGASQSMKENITKQK</sequence>